<evidence type="ECO:0000313" key="1">
    <source>
        <dbReference type="EMBL" id="ERJ79034.1"/>
    </source>
</evidence>
<reference evidence="1 2" key="1">
    <citation type="submission" date="2013-06" db="EMBL/GenBank/DDBJ databases">
        <authorList>
            <person name="Weinstock G."/>
            <person name="Sodergren E."/>
            <person name="Lobos E.A."/>
            <person name="Fulton L."/>
            <person name="Fulton R."/>
            <person name="Courtney L."/>
            <person name="Fronick C."/>
            <person name="O'Laughlin M."/>
            <person name="Godfrey J."/>
            <person name="Wilson R.M."/>
            <person name="Miner T."/>
            <person name="Farmer C."/>
            <person name="Delehaunty K."/>
            <person name="Cordes M."/>
            <person name="Minx P."/>
            <person name="Tomlinson C."/>
            <person name="Chen J."/>
            <person name="Wollam A."/>
            <person name="Pepin K.H."/>
            <person name="Bhonagiri V."/>
            <person name="Zhang X."/>
            <person name="Warren W."/>
            <person name="Mitreva M."/>
            <person name="Mardis E.R."/>
            <person name="Wilson R.K."/>
        </authorList>
    </citation>
    <scope>NUCLEOTIDE SEQUENCE [LARGE SCALE GENOMIC DNA]</scope>
    <source>
        <strain evidence="1 2">W1703</strain>
    </source>
</reference>
<evidence type="ECO:0000313" key="2">
    <source>
        <dbReference type="Proteomes" id="UP000016617"/>
    </source>
</evidence>
<gene>
    <name evidence="1" type="ORF">HMPREF1557_00091</name>
</gene>
<dbReference type="AlphaFoldDB" id="U2KPC7"/>
<protein>
    <submittedName>
        <fullName evidence="1">Uncharacterized protein</fullName>
    </submittedName>
</protein>
<sequence>MHQLNPRADDSTPGTFQLSTELDKHFKIIIKHGIMAKWPLLSPVFHEFEKTGTH</sequence>
<name>U2KPC7_9STRE</name>
<dbReference type="HOGENOM" id="CLU_3048630_0_0_9"/>
<proteinExistence type="predicted"/>
<comment type="caution">
    <text evidence="1">The sequence shown here is derived from an EMBL/GenBank/DDBJ whole genome shotgun (WGS) entry which is preliminary data.</text>
</comment>
<organism evidence="1 2">
    <name type="scientific">Streptococcus sobrinus W1703</name>
    <dbReference type="NCBI Taxonomy" id="1227275"/>
    <lineage>
        <taxon>Bacteria</taxon>
        <taxon>Bacillati</taxon>
        <taxon>Bacillota</taxon>
        <taxon>Bacilli</taxon>
        <taxon>Lactobacillales</taxon>
        <taxon>Streptococcaceae</taxon>
        <taxon>Streptococcus</taxon>
    </lineage>
</organism>
<dbReference type="EMBL" id="AWVA01000007">
    <property type="protein sequence ID" value="ERJ79034.1"/>
    <property type="molecule type" value="Genomic_DNA"/>
</dbReference>
<accession>U2KPC7</accession>
<dbReference type="Proteomes" id="UP000016617">
    <property type="component" value="Unassembled WGS sequence"/>
</dbReference>